<evidence type="ECO:0000256" key="8">
    <source>
        <dbReference type="ARBA" id="ARBA00051711"/>
    </source>
</evidence>
<evidence type="ECO:0000256" key="5">
    <source>
        <dbReference type="ARBA" id="ARBA00050189"/>
    </source>
</evidence>
<feature type="domain" description="N-acetyltransferase" evidence="13">
    <location>
        <begin position="120"/>
        <end position="191"/>
    </location>
</feature>
<comment type="catalytic activity">
    <reaction evidence="8">
        <text>dopamine + acetyl-CoA = N-acetyldopamine + CoA + H(+)</text>
        <dbReference type="Rhea" id="RHEA:51388"/>
        <dbReference type="ChEBI" id="CHEBI:15378"/>
        <dbReference type="ChEBI" id="CHEBI:57287"/>
        <dbReference type="ChEBI" id="CHEBI:57288"/>
        <dbReference type="ChEBI" id="CHEBI:59905"/>
        <dbReference type="ChEBI" id="CHEBI:125678"/>
    </reaction>
    <physiologicalReaction direction="left-to-right" evidence="8">
        <dbReference type="Rhea" id="RHEA:51389"/>
    </physiologicalReaction>
</comment>
<evidence type="ECO:0000256" key="2">
    <source>
        <dbReference type="ARBA" id="ARBA00037926"/>
    </source>
</evidence>
<dbReference type="FunFam" id="3.40.630.30:FF:000046">
    <property type="entry name" value="Dopamine N-acetyltransferase"/>
    <property type="match status" value="1"/>
</dbReference>
<comment type="pathway">
    <text evidence="2">Aromatic compound metabolism; melatonin biosynthesis; melatonin from serotonin: step 1/2.</text>
</comment>
<dbReference type="Gene3D" id="3.40.630.30">
    <property type="match status" value="1"/>
</dbReference>
<dbReference type="CDD" id="cd04301">
    <property type="entry name" value="NAT_SF"/>
    <property type="match status" value="1"/>
</dbReference>
<dbReference type="AlphaFoldDB" id="A0A914VJ27"/>
<dbReference type="InterPro" id="IPR016181">
    <property type="entry name" value="Acyl_CoA_acyltransferase"/>
</dbReference>
<dbReference type="SUPFAM" id="SSF55729">
    <property type="entry name" value="Acyl-CoA N-acyltransferases (Nat)"/>
    <property type="match status" value="1"/>
</dbReference>
<proteinExistence type="inferred from homology"/>
<sequence>MSGSDDLKCDMATADDEKEITELLVNNFRAPLGVALNVTNDDVATFLPDMVKTALTSPLSMVTRNEEGKIIAVQLVTVHNRHDEQEEHNWNDEALTEKAAKIAKFLAHMEGDLWKLVPSDVNCLMRFALTFVMPEYQRHGIARRLSSMRLDAAKQLGCQGITTTSVNIKSQKLRLSEGFEVVKEVKYNDWLDENGKVIFDIKDGSDRCIVTFRRL</sequence>
<evidence type="ECO:0000256" key="3">
    <source>
        <dbReference type="ARBA" id="ARBA00038182"/>
    </source>
</evidence>
<dbReference type="InterPro" id="IPR000182">
    <property type="entry name" value="GNAT_dom"/>
</dbReference>
<dbReference type="GO" id="GO:0004059">
    <property type="term" value="F:aralkylamine N-acetyltransferase activity"/>
    <property type="evidence" value="ECO:0007669"/>
    <property type="project" value="UniProtKB-EC"/>
</dbReference>
<dbReference type="EC" id="2.3.1.87" evidence="4"/>
<comment type="catalytic activity">
    <reaction evidence="12">
        <text>serotonin + acetyl-CoA = N-acetylserotonin + CoA + H(+)</text>
        <dbReference type="Rhea" id="RHEA:25217"/>
        <dbReference type="ChEBI" id="CHEBI:15378"/>
        <dbReference type="ChEBI" id="CHEBI:17697"/>
        <dbReference type="ChEBI" id="CHEBI:57287"/>
        <dbReference type="ChEBI" id="CHEBI:57288"/>
        <dbReference type="ChEBI" id="CHEBI:350546"/>
        <dbReference type="EC" id="2.3.1.87"/>
    </reaction>
    <physiologicalReaction direction="left-to-right" evidence="12">
        <dbReference type="Rhea" id="RHEA:25218"/>
    </physiologicalReaction>
</comment>
<comment type="catalytic activity">
    <reaction evidence="7">
        <text>serotonin + (5Z,8Z,11Z,14Z)-eicosatetraenoyl-CoA = N-[(5Z,8Z,11Z,14Z)-eicosatetraenoyl]-serotonin + CoA + H(+)</text>
        <dbReference type="Rhea" id="RHEA:51396"/>
        <dbReference type="ChEBI" id="CHEBI:15378"/>
        <dbReference type="ChEBI" id="CHEBI:57287"/>
        <dbReference type="ChEBI" id="CHEBI:57368"/>
        <dbReference type="ChEBI" id="CHEBI:132255"/>
        <dbReference type="ChEBI" id="CHEBI:350546"/>
    </reaction>
    <physiologicalReaction direction="left-to-right" evidence="7">
        <dbReference type="Rhea" id="RHEA:51397"/>
    </physiologicalReaction>
</comment>
<comment type="catalytic activity">
    <reaction evidence="10">
        <text>serotonin + hexadecanoyl-CoA = N-hexadecanoyl-serotonin + CoA + H(+)</text>
        <dbReference type="Rhea" id="RHEA:51384"/>
        <dbReference type="ChEBI" id="CHEBI:15378"/>
        <dbReference type="ChEBI" id="CHEBI:57287"/>
        <dbReference type="ChEBI" id="CHEBI:57379"/>
        <dbReference type="ChEBI" id="CHEBI:134059"/>
        <dbReference type="ChEBI" id="CHEBI:350546"/>
    </reaction>
    <physiologicalReaction direction="left-to-right" evidence="10">
        <dbReference type="Rhea" id="RHEA:51385"/>
    </physiologicalReaction>
</comment>
<reference evidence="15" key="1">
    <citation type="submission" date="2022-11" db="UniProtKB">
        <authorList>
            <consortium name="WormBaseParasite"/>
        </authorList>
    </citation>
    <scope>IDENTIFICATION</scope>
</reference>
<evidence type="ECO:0000256" key="9">
    <source>
        <dbReference type="ARBA" id="ARBA00051823"/>
    </source>
</evidence>
<accession>A0A914VJ27</accession>
<dbReference type="PANTHER" id="PTHR20905">
    <property type="entry name" value="N-ACETYLTRANSFERASE-RELATED"/>
    <property type="match status" value="1"/>
</dbReference>
<evidence type="ECO:0000256" key="12">
    <source>
        <dbReference type="ARBA" id="ARBA00052491"/>
    </source>
</evidence>
<comment type="catalytic activity">
    <reaction evidence="5">
        <text>dopamine + (9Z)-octadecenoyl-CoA = N-(9Z-octadecanoyl)-dopamine + CoA + H(+)</text>
        <dbReference type="Rhea" id="RHEA:51380"/>
        <dbReference type="ChEBI" id="CHEBI:15378"/>
        <dbReference type="ChEBI" id="CHEBI:31883"/>
        <dbReference type="ChEBI" id="CHEBI:57287"/>
        <dbReference type="ChEBI" id="CHEBI:57387"/>
        <dbReference type="ChEBI" id="CHEBI:59905"/>
    </reaction>
    <physiologicalReaction direction="left-to-right" evidence="5">
        <dbReference type="Rhea" id="RHEA:51381"/>
    </physiologicalReaction>
</comment>
<comment type="catalytic activity">
    <reaction evidence="9">
        <text>serotonin + (9Z)-octadecenoyl-CoA = N-(9Z-octadecenoyl)-serotonin + CoA + H(+)</text>
        <dbReference type="Rhea" id="RHEA:51392"/>
        <dbReference type="ChEBI" id="CHEBI:15378"/>
        <dbReference type="ChEBI" id="CHEBI:57287"/>
        <dbReference type="ChEBI" id="CHEBI:57387"/>
        <dbReference type="ChEBI" id="CHEBI:134064"/>
        <dbReference type="ChEBI" id="CHEBI:350546"/>
    </reaction>
    <physiologicalReaction direction="left-to-right" evidence="9">
        <dbReference type="Rhea" id="RHEA:51393"/>
    </physiologicalReaction>
</comment>
<keyword evidence="1" id="KW-0808">Transferase</keyword>
<evidence type="ECO:0000256" key="1">
    <source>
        <dbReference type="ARBA" id="ARBA00022679"/>
    </source>
</evidence>
<comment type="catalytic activity">
    <reaction evidence="6">
        <text>serotonin + octadecanoyl-CoA = N-octadecanoyl-serotonin + CoA + H(+)</text>
        <dbReference type="Rhea" id="RHEA:51400"/>
        <dbReference type="ChEBI" id="CHEBI:15378"/>
        <dbReference type="ChEBI" id="CHEBI:57287"/>
        <dbReference type="ChEBI" id="CHEBI:57394"/>
        <dbReference type="ChEBI" id="CHEBI:134065"/>
        <dbReference type="ChEBI" id="CHEBI:350546"/>
    </reaction>
    <physiologicalReaction direction="left-to-right" evidence="6">
        <dbReference type="Rhea" id="RHEA:51401"/>
    </physiologicalReaction>
</comment>
<evidence type="ECO:0000313" key="14">
    <source>
        <dbReference type="Proteomes" id="UP000887566"/>
    </source>
</evidence>
<comment type="catalytic activity">
    <reaction evidence="11">
        <text>dopamine + hexadecanoyl-CoA = N-hexadecanoyl-dopamine + CoA + H(+)</text>
        <dbReference type="Rhea" id="RHEA:51376"/>
        <dbReference type="ChEBI" id="CHEBI:15378"/>
        <dbReference type="ChEBI" id="CHEBI:57287"/>
        <dbReference type="ChEBI" id="CHEBI:57379"/>
        <dbReference type="ChEBI" id="CHEBI:59905"/>
        <dbReference type="ChEBI" id="CHEBI:134058"/>
    </reaction>
    <physiologicalReaction direction="left-to-right" evidence="11">
        <dbReference type="Rhea" id="RHEA:51377"/>
    </physiologicalReaction>
</comment>
<evidence type="ECO:0000256" key="10">
    <source>
        <dbReference type="ARBA" id="ARBA00052178"/>
    </source>
</evidence>
<evidence type="ECO:0000256" key="6">
    <source>
        <dbReference type="ARBA" id="ARBA00050849"/>
    </source>
</evidence>
<dbReference type="PANTHER" id="PTHR20905:SF1">
    <property type="entry name" value="AT07410P-RELATED"/>
    <property type="match status" value="1"/>
</dbReference>
<name>A0A914VJ27_9BILA</name>
<protein>
    <recommendedName>
        <fullName evidence="4">aralkylamine N-acetyltransferase</fullName>
        <ecNumber evidence="4">2.3.1.87</ecNumber>
    </recommendedName>
</protein>
<dbReference type="WBParaSite" id="PSAMB.scaffold1968size26359.g15740.t1">
    <property type="protein sequence ID" value="PSAMB.scaffold1968size26359.g15740.t1"/>
    <property type="gene ID" value="PSAMB.scaffold1968size26359.g15740"/>
</dbReference>
<organism evidence="14 15">
    <name type="scientific">Plectus sambesii</name>
    <dbReference type="NCBI Taxonomy" id="2011161"/>
    <lineage>
        <taxon>Eukaryota</taxon>
        <taxon>Metazoa</taxon>
        <taxon>Ecdysozoa</taxon>
        <taxon>Nematoda</taxon>
        <taxon>Chromadorea</taxon>
        <taxon>Plectida</taxon>
        <taxon>Plectina</taxon>
        <taxon>Plectoidea</taxon>
        <taxon>Plectidae</taxon>
        <taxon>Plectus</taxon>
    </lineage>
</organism>
<comment type="similarity">
    <text evidence="3">Belongs to the acetyltransferase family. AANAT subfamily.</text>
</comment>
<evidence type="ECO:0000259" key="13">
    <source>
        <dbReference type="Pfam" id="PF13673"/>
    </source>
</evidence>
<evidence type="ECO:0000256" key="4">
    <source>
        <dbReference type="ARBA" id="ARBA00039114"/>
    </source>
</evidence>
<evidence type="ECO:0000256" key="11">
    <source>
        <dbReference type="ARBA" id="ARBA00052335"/>
    </source>
</evidence>
<evidence type="ECO:0000256" key="7">
    <source>
        <dbReference type="ARBA" id="ARBA00051284"/>
    </source>
</evidence>
<keyword evidence="14" id="KW-1185">Reference proteome</keyword>
<dbReference type="Pfam" id="PF13673">
    <property type="entry name" value="Acetyltransf_10"/>
    <property type="match status" value="1"/>
</dbReference>
<dbReference type="Proteomes" id="UP000887566">
    <property type="component" value="Unplaced"/>
</dbReference>
<evidence type="ECO:0000313" key="15">
    <source>
        <dbReference type="WBParaSite" id="PSAMB.scaffold1968size26359.g15740.t1"/>
    </source>
</evidence>